<dbReference type="Proteomes" id="UP000054248">
    <property type="component" value="Unassembled WGS sequence"/>
</dbReference>
<reference evidence="2" key="2">
    <citation type="submission" date="2015-01" db="EMBL/GenBank/DDBJ databases">
        <title>Evolutionary Origins and Diversification of the Mycorrhizal Mutualists.</title>
        <authorList>
            <consortium name="DOE Joint Genome Institute"/>
            <consortium name="Mycorrhizal Genomics Consortium"/>
            <person name="Kohler A."/>
            <person name="Kuo A."/>
            <person name="Nagy L.G."/>
            <person name="Floudas D."/>
            <person name="Copeland A."/>
            <person name="Barry K.W."/>
            <person name="Cichocki N."/>
            <person name="Veneault-Fourrey C."/>
            <person name="LaButti K."/>
            <person name="Lindquist E.A."/>
            <person name="Lipzen A."/>
            <person name="Lundell T."/>
            <person name="Morin E."/>
            <person name="Murat C."/>
            <person name="Riley R."/>
            <person name="Ohm R."/>
            <person name="Sun H."/>
            <person name="Tunlid A."/>
            <person name="Henrissat B."/>
            <person name="Grigoriev I.V."/>
            <person name="Hibbett D.S."/>
            <person name="Martin F."/>
        </authorList>
    </citation>
    <scope>NUCLEOTIDE SEQUENCE [LARGE SCALE GENOMIC DNA]</scope>
    <source>
        <strain evidence="2">MUT 4182</strain>
    </source>
</reference>
<evidence type="ECO:0000313" key="1">
    <source>
        <dbReference type="EMBL" id="KIO19760.1"/>
    </source>
</evidence>
<accession>A0A0C3PXF4</accession>
<keyword evidence="2" id="KW-1185">Reference proteome</keyword>
<proteinExistence type="predicted"/>
<reference evidence="1 2" key="1">
    <citation type="submission" date="2014-04" db="EMBL/GenBank/DDBJ databases">
        <authorList>
            <consortium name="DOE Joint Genome Institute"/>
            <person name="Kuo A."/>
            <person name="Girlanda M."/>
            <person name="Perotto S."/>
            <person name="Kohler A."/>
            <person name="Nagy L.G."/>
            <person name="Floudas D."/>
            <person name="Copeland A."/>
            <person name="Barry K.W."/>
            <person name="Cichocki N."/>
            <person name="Veneault-Fourrey C."/>
            <person name="LaButti K."/>
            <person name="Lindquist E.A."/>
            <person name="Lipzen A."/>
            <person name="Lundell T."/>
            <person name="Morin E."/>
            <person name="Murat C."/>
            <person name="Sun H."/>
            <person name="Tunlid A."/>
            <person name="Henrissat B."/>
            <person name="Grigoriev I.V."/>
            <person name="Hibbett D.S."/>
            <person name="Martin F."/>
            <person name="Nordberg H.P."/>
            <person name="Cantor M.N."/>
            <person name="Hua S.X."/>
        </authorList>
    </citation>
    <scope>NUCLEOTIDE SEQUENCE [LARGE SCALE GENOMIC DNA]</scope>
    <source>
        <strain evidence="1 2">MUT 4182</strain>
    </source>
</reference>
<dbReference type="AlphaFoldDB" id="A0A0C3PXF4"/>
<evidence type="ECO:0000313" key="2">
    <source>
        <dbReference type="Proteomes" id="UP000054248"/>
    </source>
</evidence>
<dbReference type="EMBL" id="KN823204">
    <property type="protein sequence ID" value="KIO19760.1"/>
    <property type="molecule type" value="Genomic_DNA"/>
</dbReference>
<name>A0A0C3PXF4_9AGAM</name>
<dbReference type="HOGENOM" id="CLU_3144038_0_0_1"/>
<organism evidence="1 2">
    <name type="scientific">Tulasnella calospora MUT 4182</name>
    <dbReference type="NCBI Taxonomy" id="1051891"/>
    <lineage>
        <taxon>Eukaryota</taxon>
        <taxon>Fungi</taxon>
        <taxon>Dikarya</taxon>
        <taxon>Basidiomycota</taxon>
        <taxon>Agaricomycotina</taxon>
        <taxon>Agaricomycetes</taxon>
        <taxon>Cantharellales</taxon>
        <taxon>Tulasnellaceae</taxon>
        <taxon>Tulasnella</taxon>
    </lineage>
</organism>
<sequence length="49" mass="5043">MHEKTAEEAGQVIDIIMDDASAAAALQMSAAVCLIEKESSFGCEVLASG</sequence>
<gene>
    <name evidence="1" type="ORF">M407DRAFT_30584</name>
</gene>
<protein>
    <submittedName>
        <fullName evidence="1">Uncharacterized protein</fullName>
    </submittedName>
</protein>